<comment type="caution">
    <text evidence="1">The sequence shown here is derived from an EMBL/GenBank/DDBJ whole genome shotgun (WGS) entry which is preliminary data.</text>
</comment>
<proteinExistence type="predicted"/>
<evidence type="ECO:0000313" key="1">
    <source>
        <dbReference type="EMBL" id="KTB46250.1"/>
    </source>
</evidence>
<reference evidence="1 2" key="1">
    <citation type="submission" date="2015-12" db="EMBL/GenBank/DDBJ databases">
        <title>Draft genome sequence of Moniliophthora roreri, the causal agent of frosty pod rot of cacao.</title>
        <authorList>
            <person name="Aime M.C."/>
            <person name="Diaz-Valderrama J.R."/>
            <person name="Kijpornyongpan T."/>
            <person name="Phillips-Mora W."/>
        </authorList>
    </citation>
    <scope>NUCLEOTIDE SEQUENCE [LARGE SCALE GENOMIC DNA]</scope>
    <source>
        <strain evidence="1 2">MCA 2952</strain>
    </source>
</reference>
<organism evidence="1 2">
    <name type="scientific">Moniliophthora roreri</name>
    <name type="common">Frosty pod rot fungus</name>
    <name type="synonym">Monilia roreri</name>
    <dbReference type="NCBI Taxonomy" id="221103"/>
    <lineage>
        <taxon>Eukaryota</taxon>
        <taxon>Fungi</taxon>
        <taxon>Dikarya</taxon>
        <taxon>Basidiomycota</taxon>
        <taxon>Agaricomycotina</taxon>
        <taxon>Agaricomycetes</taxon>
        <taxon>Agaricomycetidae</taxon>
        <taxon>Agaricales</taxon>
        <taxon>Marasmiineae</taxon>
        <taxon>Marasmiaceae</taxon>
        <taxon>Moniliophthora</taxon>
    </lineage>
</organism>
<evidence type="ECO:0000313" key="2">
    <source>
        <dbReference type="Proteomes" id="UP000054988"/>
    </source>
</evidence>
<gene>
    <name evidence="1" type="ORF">WG66_1173</name>
</gene>
<accession>A0A0W0GCF9</accession>
<protein>
    <submittedName>
        <fullName evidence="1">Uncharacterized protein</fullName>
    </submittedName>
</protein>
<dbReference type="Proteomes" id="UP000054988">
    <property type="component" value="Unassembled WGS sequence"/>
</dbReference>
<sequence>MSFGSKYSDQID</sequence>
<name>A0A0W0GCF9_MONRR</name>
<dbReference type="EMBL" id="LATX01000433">
    <property type="protein sequence ID" value="KTB46250.1"/>
    <property type="molecule type" value="Genomic_DNA"/>
</dbReference>